<evidence type="ECO:0000313" key="3">
    <source>
        <dbReference type="Proteomes" id="UP000011912"/>
    </source>
</evidence>
<comment type="caution">
    <text evidence="2">The sequence shown here is derived from an EMBL/GenBank/DDBJ whole genome shotgun (WGS) entry which is preliminary data.</text>
</comment>
<sequence length="49" mass="5591">MRHDSTNVHVGVGNDRRPVNAKNIKKRRAQHQAVLAFLKEREALDKASK</sequence>
<dbReference type="AlphaFoldDB" id="M5J5Z2"/>
<feature type="region of interest" description="Disordered" evidence="1">
    <location>
        <begin position="1"/>
        <end position="26"/>
    </location>
</feature>
<evidence type="ECO:0000256" key="1">
    <source>
        <dbReference type="SAM" id="MobiDB-lite"/>
    </source>
</evidence>
<accession>M5J5Z2</accession>
<dbReference type="PATRIC" id="fig|1227363.6.peg.1004"/>
<keyword evidence="3" id="KW-1185">Reference proteome</keyword>
<dbReference type="GeneID" id="89599090"/>
<reference evidence="2 3" key="1">
    <citation type="journal article" date="2013" name="Genome Announc.">
        <title>Genome Sequence of Lactobacillus saerimneri 30a (Formerly Lactobacillus sp. Strain 30a), a Reference Lactic Acid Bacterium Strain Producing Biogenic Amines.</title>
        <authorList>
            <person name="Romano A."/>
            <person name="Trip H."/>
            <person name="Campbell-Sills H."/>
            <person name="Bouchez O."/>
            <person name="Sherman D."/>
            <person name="Lolkema J.S."/>
            <person name="Lucas P.M."/>
        </authorList>
    </citation>
    <scope>NUCLEOTIDE SEQUENCE [LARGE SCALE GENOMIC DNA]</scope>
    <source>
        <strain evidence="2 3">30a</strain>
    </source>
</reference>
<dbReference type="STRING" id="1227363.D271_05130"/>
<proteinExistence type="predicted"/>
<dbReference type="Proteomes" id="UP000011912">
    <property type="component" value="Unassembled WGS sequence"/>
</dbReference>
<organism evidence="2 3">
    <name type="scientific">Ligilactobacillus saerimneri 30a</name>
    <dbReference type="NCBI Taxonomy" id="1227363"/>
    <lineage>
        <taxon>Bacteria</taxon>
        <taxon>Bacillati</taxon>
        <taxon>Bacillota</taxon>
        <taxon>Bacilli</taxon>
        <taxon>Lactobacillales</taxon>
        <taxon>Lactobacillaceae</taxon>
        <taxon>Ligilactobacillus</taxon>
    </lineage>
</organism>
<name>M5J5Z2_9LACO</name>
<protein>
    <submittedName>
        <fullName evidence="2">Uncharacterized protein</fullName>
    </submittedName>
</protein>
<gene>
    <name evidence="2" type="ORF">D271_05130</name>
</gene>
<dbReference type="RefSeq" id="WP_009553931.1">
    <property type="nucleotide sequence ID" value="NZ_ANAG01000014.1"/>
</dbReference>
<dbReference type="EMBL" id="ANAG01000014">
    <property type="protein sequence ID" value="EKW98895.1"/>
    <property type="molecule type" value="Genomic_DNA"/>
</dbReference>
<evidence type="ECO:0000313" key="2">
    <source>
        <dbReference type="EMBL" id="EKW98895.1"/>
    </source>
</evidence>